<dbReference type="STRING" id="897.B2D07_11760"/>
<organism evidence="2 3">
    <name type="scientific">Desulfococcus multivorans DSM 2059</name>
    <dbReference type="NCBI Taxonomy" id="1121405"/>
    <lineage>
        <taxon>Bacteria</taxon>
        <taxon>Pseudomonadati</taxon>
        <taxon>Thermodesulfobacteriota</taxon>
        <taxon>Desulfobacteria</taxon>
        <taxon>Desulfobacterales</taxon>
        <taxon>Desulfococcaceae</taxon>
        <taxon>Desulfococcus</taxon>
    </lineage>
</organism>
<dbReference type="SUPFAM" id="SSF69118">
    <property type="entry name" value="AhpD-like"/>
    <property type="match status" value="1"/>
</dbReference>
<keyword evidence="3" id="KW-1185">Reference proteome</keyword>
<dbReference type="RefSeq" id="WP_020875165.1">
    <property type="nucleotide sequence ID" value="NZ_ATHJ01000011.1"/>
</dbReference>
<dbReference type="PANTHER" id="PTHR33930">
    <property type="entry name" value="ALKYL HYDROPEROXIDE REDUCTASE AHPD"/>
    <property type="match status" value="1"/>
</dbReference>
<dbReference type="PATRIC" id="fig|1121405.3.peg.130"/>
<evidence type="ECO:0000313" key="2">
    <source>
        <dbReference type="EMBL" id="EPR44938.1"/>
    </source>
</evidence>
<dbReference type="Pfam" id="PF02627">
    <property type="entry name" value="CMD"/>
    <property type="match status" value="1"/>
</dbReference>
<dbReference type="AlphaFoldDB" id="S7VK43"/>
<name>S7VK43_DESML</name>
<keyword evidence="2" id="KW-0575">Peroxidase</keyword>
<dbReference type="GO" id="GO:0051920">
    <property type="term" value="F:peroxiredoxin activity"/>
    <property type="evidence" value="ECO:0007669"/>
    <property type="project" value="InterPro"/>
</dbReference>
<protein>
    <submittedName>
        <fullName evidence="2">Alkylhydroperoxidase like protein, AhpD family</fullName>
    </submittedName>
</protein>
<proteinExistence type="predicted"/>
<dbReference type="PANTHER" id="PTHR33930:SF2">
    <property type="entry name" value="BLR3452 PROTEIN"/>
    <property type="match status" value="1"/>
</dbReference>
<dbReference type="EMBL" id="ATHJ01000011">
    <property type="protein sequence ID" value="EPR44938.1"/>
    <property type="molecule type" value="Genomic_DNA"/>
</dbReference>
<feature type="domain" description="Carboxymuconolactone decarboxylase-like" evidence="1">
    <location>
        <begin position="28"/>
        <end position="106"/>
    </location>
</feature>
<evidence type="ECO:0000259" key="1">
    <source>
        <dbReference type="Pfam" id="PF02627"/>
    </source>
</evidence>
<accession>S7VK43</accession>
<dbReference type="Gene3D" id="1.20.1290.10">
    <property type="entry name" value="AhpD-like"/>
    <property type="match status" value="1"/>
</dbReference>
<comment type="caution">
    <text evidence="2">The sequence shown here is derived from an EMBL/GenBank/DDBJ whole genome shotgun (WGS) entry which is preliminary data.</text>
</comment>
<keyword evidence="2" id="KW-0560">Oxidoreductase</keyword>
<dbReference type="InterPro" id="IPR004675">
    <property type="entry name" value="AhpD_core"/>
</dbReference>
<gene>
    <name evidence="2" type="ORF">dsmv_0974</name>
</gene>
<sequence>MKDDYILVYEHLQKLSAKLARDLRGPMSAFAQLNGTTTLPGALDAKTKQLIALGIGIAARCEGCIAFHVHDVLRTGATRQEILETLGIAIMMGGGPAVVYACKAMEALEQFSSSEQASTPSKNREK</sequence>
<dbReference type="Proteomes" id="UP000014977">
    <property type="component" value="Unassembled WGS sequence"/>
</dbReference>
<reference evidence="2 3" key="1">
    <citation type="journal article" date="2013" name="Genome Announc.">
        <title>Draft genome sequences for three mercury-methylating, sulfate-reducing bacteria.</title>
        <authorList>
            <person name="Brown S.D."/>
            <person name="Hurt R.A.Jr."/>
            <person name="Gilmour C.C."/>
            <person name="Elias D.A."/>
        </authorList>
    </citation>
    <scope>NUCLEOTIDE SEQUENCE [LARGE SCALE GENOMIC DNA]</scope>
    <source>
        <strain evidence="2 3">DSM 2059</strain>
    </source>
</reference>
<evidence type="ECO:0000313" key="3">
    <source>
        <dbReference type="Proteomes" id="UP000014977"/>
    </source>
</evidence>
<dbReference type="NCBIfam" id="TIGR00778">
    <property type="entry name" value="ahpD_dom"/>
    <property type="match status" value="1"/>
</dbReference>
<dbReference type="eggNOG" id="COG0599">
    <property type="taxonomic scope" value="Bacteria"/>
</dbReference>
<dbReference type="InterPro" id="IPR029032">
    <property type="entry name" value="AhpD-like"/>
</dbReference>
<dbReference type="InterPro" id="IPR003779">
    <property type="entry name" value="CMD-like"/>
</dbReference>